<organism evidence="2 3">
    <name type="scientific">Actinacidiphila acididurans</name>
    <dbReference type="NCBI Taxonomy" id="2784346"/>
    <lineage>
        <taxon>Bacteria</taxon>
        <taxon>Bacillati</taxon>
        <taxon>Actinomycetota</taxon>
        <taxon>Actinomycetes</taxon>
        <taxon>Kitasatosporales</taxon>
        <taxon>Streptomycetaceae</taxon>
        <taxon>Actinacidiphila</taxon>
    </lineage>
</organism>
<dbReference type="InterPro" id="IPR051344">
    <property type="entry name" value="Vgb"/>
</dbReference>
<dbReference type="Gene3D" id="2.130.10.10">
    <property type="entry name" value="YVTN repeat-like/Quinoprotein amine dehydrogenase"/>
    <property type="match status" value="3"/>
</dbReference>
<name>A0ABS2TY34_9ACTN</name>
<dbReference type="SUPFAM" id="SSF63829">
    <property type="entry name" value="Calcium-dependent phosphotriesterase"/>
    <property type="match status" value="2"/>
</dbReference>
<dbReference type="EMBL" id="JADKYB010000016">
    <property type="protein sequence ID" value="MBM9508234.1"/>
    <property type="molecule type" value="Genomic_DNA"/>
</dbReference>
<comment type="caution">
    <text evidence="2">The sequence shown here is derived from an EMBL/GenBank/DDBJ whole genome shotgun (WGS) entry which is preliminary data.</text>
</comment>
<dbReference type="InterPro" id="IPR015943">
    <property type="entry name" value="WD40/YVTN_repeat-like_dom_sf"/>
</dbReference>
<dbReference type="RefSeq" id="WP_205360095.1">
    <property type="nucleotide sequence ID" value="NZ_JADKYB010000016.1"/>
</dbReference>
<dbReference type="Pfam" id="PF24684">
    <property type="entry name" value="Vgb_lyase"/>
    <property type="match status" value="1"/>
</dbReference>
<feature type="signal peptide" evidence="1">
    <location>
        <begin position="1"/>
        <end position="35"/>
    </location>
</feature>
<reference evidence="2 3" key="1">
    <citation type="submission" date="2021-01" db="EMBL/GenBank/DDBJ databases">
        <title>Streptomyces acididurans sp. nov., isolated from a peat swamp forest soil.</title>
        <authorList>
            <person name="Chantavorakit T."/>
            <person name="Duangmal K."/>
        </authorList>
    </citation>
    <scope>NUCLEOTIDE SEQUENCE [LARGE SCALE GENOMIC DNA]</scope>
    <source>
        <strain evidence="2 3">KK5PA1</strain>
    </source>
</reference>
<dbReference type="PANTHER" id="PTHR40274">
    <property type="entry name" value="VIRGINIAMYCIN B LYASE"/>
    <property type="match status" value="1"/>
</dbReference>
<evidence type="ECO:0000256" key="1">
    <source>
        <dbReference type="SAM" id="SignalP"/>
    </source>
</evidence>
<evidence type="ECO:0008006" key="4">
    <source>
        <dbReference type="Google" id="ProtNLM"/>
    </source>
</evidence>
<keyword evidence="3" id="KW-1185">Reference proteome</keyword>
<gene>
    <name evidence="2" type="ORF">ITX44_27495</name>
</gene>
<feature type="chain" id="PRO_5045566656" description="Virginiamycin B lyase" evidence="1">
    <location>
        <begin position="36"/>
        <end position="393"/>
    </location>
</feature>
<dbReference type="Proteomes" id="UP000749040">
    <property type="component" value="Unassembled WGS sequence"/>
</dbReference>
<accession>A0ABS2TY34</accession>
<keyword evidence="1" id="KW-0732">Signal</keyword>
<evidence type="ECO:0000313" key="3">
    <source>
        <dbReference type="Proteomes" id="UP000749040"/>
    </source>
</evidence>
<sequence>MRETSVSAGKRGRRRRHTLLGAFAAAGALTGALLAAPGAAAQQSPITEYGPVPSSLPVGGVCEVEFDHNDNLWVEQYLSSQIARYDTTTGTFTNFDTPMPLSMPGGMDLDADGNLWMPQVTGNSLLRVDTRDGSMTEIPLPWANAFATTVLGIPLHTGLGLANDIAWGPDHALWFTLGGLNSVGRYDPHTGEFTKYRVPGEILGQVHALFGIIKPGPGRTVLFGLPQMNQVGTIDVDTKHFTLYTMPTPASFPVGVRSASDGSIWVGEALGLKIARIDPATGHITEYPLAGPAGILTGILDGLIGHSVGNPLPSPGPVAEGSDGNIYIAVSFPAAVGLGNQIARFDPRTGDVTMWPTPSSASYPCDINPHQPGAIWFGLLTPNRIGRLDINAT</sequence>
<dbReference type="InterPro" id="IPR006311">
    <property type="entry name" value="TAT_signal"/>
</dbReference>
<dbReference type="PROSITE" id="PS51318">
    <property type="entry name" value="TAT"/>
    <property type="match status" value="1"/>
</dbReference>
<proteinExistence type="predicted"/>
<protein>
    <recommendedName>
        <fullName evidence="4">Virginiamycin B lyase</fullName>
    </recommendedName>
</protein>
<evidence type="ECO:0000313" key="2">
    <source>
        <dbReference type="EMBL" id="MBM9508234.1"/>
    </source>
</evidence>
<dbReference type="PANTHER" id="PTHR40274:SF3">
    <property type="entry name" value="VIRGINIAMYCIN B LYASE"/>
    <property type="match status" value="1"/>
</dbReference>